<dbReference type="Proteomes" id="UP000030746">
    <property type="component" value="Unassembled WGS sequence"/>
</dbReference>
<proteinExistence type="predicted"/>
<reference evidence="2 3" key="1">
    <citation type="journal article" date="2013" name="Nature">
        <title>Insights into bilaterian evolution from three spiralian genomes.</title>
        <authorList>
            <person name="Simakov O."/>
            <person name="Marletaz F."/>
            <person name="Cho S.J."/>
            <person name="Edsinger-Gonzales E."/>
            <person name="Havlak P."/>
            <person name="Hellsten U."/>
            <person name="Kuo D.H."/>
            <person name="Larsson T."/>
            <person name="Lv J."/>
            <person name="Arendt D."/>
            <person name="Savage R."/>
            <person name="Osoegawa K."/>
            <person name="de Jong P."/>
            <person name="Grimwood J."/>
            <person name="Chapman J.A."/>
            <person name="Shapiro H."/>
            <person name="Aerts A."/>
            <person name="Otillar R.P."/>
            <person name="Terry A.Y."/>
            <person name="Boore J.L."/>
            <person name="Grigoriev I.V."/>
            <person name="Lindberg D.R."/>
            <person name="Seaver E.C."/>
            <person name="Weisblat D.A."/>
            <person name="Putnam N.H."/>
            <person name="Rokhsar D.S."/>
        </authorList>
    </citation>
    <scope>NUCLEOTIDE SEQUENCE [LARGE SCALE GENOMIC DNA]</scope>
</reference>
<dbReference type="KEGG" id="lgi:LOTGIDRAFT_174705"/>
<keyword evidence="3" id="KW-1185">Reference proteome</keyword>
<gene>
    <name evidence="2" type="ORF">LOTGIDRAFT_174705</name>
</gene>
<name>V4APN2_LOTGI</name>
<dbReference type="InterPro" id="IPR045581">
    <property type="entry name" value="DNAPKcs_CC5"/>
</dbReference>
<dbReference type="EMBL" id="KB201381">
    <property type="protein sequence ID" value="ESO96750.1"/>
    <property type="molecule type" value="Genomic_DNA"/>
</dbReference>
<dbReference type="Pfam" id="PF19704">
    <property type="entry name" value="DNAPKcs_CC5"/>
    <property type="match status" value="1"/>
</dbReference>
<dbReference type="CTD" id="20242859"/>
<protein>
    <recommendedName>
        <fullName evidence="1">DNA-dependent protein kinase catalytic subunit CC5 domain-containing protein</fullName>
    </recommendedName>
</protein>
<dbReference type="GeneID" id="20242859"/>
<evidence type="ECO:0000259" key="1">
    <source>
        <dbReference type="Pfam" id="PF19704"/>
    </source>
</evidence>
<evidence type="ECO:0000313" key="2">
    <source>
        <dbReference type="EMBL" id="ESO96750.1"/>
    </source>
</evidence>
<dbReference type="GO" id="GO:0006303">
    <property type="term" value="P:double-strand break repair via nonhomologous end joining"/>
    <property type="evidence" value="ECO:0007669"/>
    <property type="project" value="InterPro"/>
</dbReference>
<feature type="domain" description="DNA-dependent protein kinase catalytic subunit CC5" evidence="1">
    <location>
        <begin position="54"/>
        <end position="168"/>
    </location>
</feature>
<dbReference type="HOGENOM" id="CLU_1588336_0_0_1"/>
<dbReference type="AlphaFoldDB" id="V4APN2"/>
<dbReference type="STRING" id="225164.V4APN2"/>
<organism evidence="2 3">
    <name type="scientific">Lottia gigantea</name>
    <name type="common">Giant owl limpet</name>
    <dbReference type="NCBI Taxonomy" id="225164"/>
    <lineage>
        <taxon>Eukaryota</taxon>
        <taxon>Metazoa</taxon>
        <taxon>Spiralia</taxon>
        <taxon>Lophotrochozoa</taxon>
        <taxon>Mollusca</taxon>
        <taxon>Gastropoda</taxon>
        <taxon>Patellogastropoda</taxon>
        <taxon>Lottioidea</taxon>
        <taxon>Lottiidae</taxon>
        <taxon>Lottia</taxon>
    </lineage>
</organism>
<dbReference type="OrthoDB" id="431717at2759"/>
<accession>V4APN2</accession>
<dbReference type="RefSeq" id="XP_009052560.1">
    <property type="nucleotide sequence ID" value="XM_009054312.1"/>
</dbReference>
<sequence length="168" mass="19416">MFEFKAELDSPLERKKRFVSIRNEVKETRQGEEEESLFSSYNISTQNIEESSLSDDLNQYDFNSGTAQTQVSVTCEFPPYGPDCPVDRHKFFTTVAFLMCDKSKPVYTATGEVVGMILKYLEVKEQETEGEFHTYIINNISSLQLSKPDNFIYCIHKIHQQYPPTADR</sequence>
<evidence type="ECO:0000313" key="3">
    <source>
        <dbReference type="Proteomes" id="UP000030746"/>
    </source>
</evidence>